<gene>
    <name evidence="1" type="ORF">EVA_01626</name>
</gene>
<comment type="caution">
    <text evidence="1">The sequence shown here is derived from an EMBL/GenBank/DDBJ whole genome shotgun (WGS) entry which is preliminary data.</text>
</comment>
<protein>
    <submittedName>
        <fullName evidence="1">Uncharacterized protein</fullName>
    </submittedName>
</protein>
<reference evidence="1" key="1">
    <citation type="journal article" date="2012" name="PLoS ONE">
        <title>Gene sets for utilization of primary and secondary nutrition supplies in the distal gut of endangered iberian lynx.</title>
        <authorList>
            <person name="Alcaide M."/>
            <person name="Messina E."/>
            <person name="Richter M."/>
            <person name="Bargiela R."/>
            <person name="Peplies J."/>
            <person name="Huws S.A."/>
            <person name="Newbold C.J."/>
            <person name="Golyshin P.N."/>
            <person name="Simon M.A."/>
            <person name="Lopez G."/>
            <person name="Yakimov M.M."/>
            <person name="Ferrer M."/>
        </authorList>
    </citation>
    <scope>NUCLEOTIDE SEQUENCE</scope>
</reference>
<evidence type="ECO:0000313" key="1">
    <source>
        <dbReference type="EMBL" id="EJX10242.1"/>
    </source>
</evidence>
<name>J9GPS0_9ZZZZ</name>
<organism evidence="1">
    <name type="scientific">gut metagenome</name>
    <dbReference type="NCBI Taxonomy" id="749906"/>
    <lineage>
        <taxon>unclassified sequences</taxon>
        <taxon>metagenomes</taxon>
        <taxon>organismal metagenomes</taxon>
    </lineage>
</organism>
<proteinExistence type="predicted"/>
<dbReference type="AlphaFoldDB" id="J9GPS0"/>
<sequence>MQEKDTNAKVKAIKKMDNKPVVFSALLSTAAPHEEGREISKPPKKLAANTTSIKQKNILNTALVERSLSALAPKMEVMINPKAT</sequence>
<dbReference type="EMBL" id="AMCI01000221">
    <property type="protein sequence ID" value="EJX10242.1"/>
    <property type="molecule type" value="Genomic_DNA"/>
</dbReference>
<accession>J9GPS0</accession>